<feature type="domain" description="Peptidase S8/S53" evidence="10">
    <location>
        <begin position="174"/>
        <end position="590"/>
    </location>
</feature>
<evidence type="ECO:0000256" key="8">
    <source>
        <dbReference type="RuleBase" id="RU003355"/>
    </source>
</evidence>
<evidence type="ECO:0000256" key="7">
    <source>
        <dbReference type="PROSITE-ProRule" id="PRU01240"/>
    </source>
</evidence>
<keyword evidence="4 7" id="KW-0378">Hydrolase</keyword>
<evidence type="ECO:0000259" key="10">
    <source>
        <dbReference type="Pfam" id="PF00082"/>
    </source>
</evidence>
<feature type="domain" description="C5a peptidase/Subtilisin-like protease SBT2-like Fn3-like" evidence="11">
    <location>
        <begin position="632"/>
        <end position="745"/>
    </location>
</feature>
<dbReference type="InterPro" id="IPR050131">
    <property type="entry name" value="Peptidase_S8_subtilisin-like"/>
</dbReference>
<evidence type="ECO:0000256" key="6">
    <source>
        <dbReference type="PIRSR" id="PIRSR615500-1"/>
    </source>
</evidence>
<dbReference type="CDD" id="cd07489">
    <property type="entry name" value="Peptidases_S8_5"/>
    <property type="match status" value="1"/>
</dbReference>
<evidence type="ECO:0000256" key="3">
    <source>
        <dbReference type="ARBA" id="ARBA00022729"/>
    </source>
</evidence>
<evidence type="ECO:0000256" key="4">
    <source>
        <dbReference type="ARBA" id="ARBA00022801"/>
    </source>
</evidence>
<feature type="active site" description="Charge relay system" evidence="6 7">
    <location>
        <position position="183"/>
    </location>
</feature>
<dbReference type="PROSITE" id="PS00138">
    <property type="entry name" value="SUBTILASE_SER"/>
    <property type="match status" value="1"/>
</dbReference>
<dbReference type="Gene3D" id="3.40.50.200">
    <property type="entry name" value="Peptidase S8/S53 domain"/>
    <property type="match status" value="2"/>
</dbReference>
<dbReference type="InterPro" id="IPR000209">
    <property type="entry name" value="Peptidase_S8/S53_dom"/>
</dbReference>
<gene>
    <name evidence="12" type="ORF">PoMZ_06602</name>
</gene>
<evidence type="ECO:0000256" key="1">
    <source>
        <dbReference type="ARBA" id="ARBA00011073"/>
    </source>
</evidence>
<dbReference type="Pfam" id="PF06280">
    <property type="entry name" value="fn3_5"/>
    <property type="match status" value="1"/>
</dbReference>
<comment type="similarity">
    <text evidence="1 7 8">Belongs to the peptidase S8 family.</text>
</comment>
<dbReference type="GO" id="GO:0004252">
    <property type="term" value="F:serine-type endopeptidase activity"/>
    <property type="evidence" value="ECO:0007669"/>
    <property type="project" value="UniProtKB-UniRule"/>
</dbReference>
<dbReference type="Pfam" id="PF00082">
    <property type="entry name" value="Peptidase_S8"/>
    <property type="match status" value="1"/>
</dbReference>
<dbReference type="InterPro" id="IPR023827">
    <property type="entry name" value="Peptidase_S8_Asp-AS"/>
</dbReference>
<evidence type="ECO:0008006" key="14">
    <source>
        <dbReference type="Google" id="ProtNLM"/>
    </source>
</evidence>
<keyword evidence="3 9" id="KW-0732">Signal</keyword>
<dbReference type="PRINTS" id="PR00723">
    <property type="entry name" value="SUBTILISIN"/>
</dbReference>
<dbReference type="Gene3D" id="2.60.40.1710">
    <property type="entry name" value="Subtilisin-like superfamily"/>
    <property type="match status" value="1"/>
</dbReference>
<feature type="signal peptide" evidence="9">
    <location>
        <begin position="1"/>
        <end position="24"/>
    </location>
</feature>
<evidence type="ECO:0000313" key="12">
    <source>
        <dbReference type="EMBL" id="QBZ64901.1"/>
    </source>
</evidence>
<organism evidence="12 13">
    <name type="scientific">Pyricularia oryzae</name>
    <name type="common">Rice blast fungus</name>
    <name type="synonym">Magnaporthe oryzae</name>
    <dbReference type="NCBI Taxonomy" id="318829"/>
    <lineage>
        <taxon>Eukaryota</taxon>
        <taxon>Fungi</taxon>
        <taxon>Dikarya</taxon>
        <taxon>Ascomycota</taxon>
        <taxon>Pezizomycotina</taxon>
        <taxon>Sordariomycetes</taxon>
        <taxon>Sordariomycetidae</taxon>
        <taxon>Magnaporthales</taxon>
        <taxon>Pyriculariaceae</taxon>
        <taxon>Pyricularia</taxon>
    </lineage>
</organism>
<keyword evidence="5 7" id="KW-0720">Serine protease</keyword>
<dbReference type="InterPro" id="IPR036852">
    <property type="entry name" value="Peptidase_S8/S53_dom_sf"/>
</dbReference>
<dbReference type="AlphaFoldDB" id="A0A4P7NR50"/>
<dbReference type="Proteomes" id="UP000294847">
    <property type="component" value="Chromosome 6"/>
</dbReference>
<dbReference type="InterPro" id="IPR010435">
    <property type="entry name" value="C5a/SBT2-like_Fn3"/>
</dbReference>
<dbReference type="InterPro" id="IPR022398">
    <property type="entry name" value="Peptidase_S8_His-AS"/>
</dbReference>
<evidence type="ECO:0000256" key="2">
    <source>
        <dbReference type="ARBA" id="ARBA00022670"/>
    </source>
</evidence>
<name>A0A4P7NR50_PYROR</name>
<dbReference type="PROSITE" id="PS51892">
    <property type="entry name" value="SUBTILASE"/>
    <property type="match status" value="1"/>
</dbReference>
<evidence type="ECO:0000256" key="5">
    <source>
        <dbReference type="ARBA" id="ARBA00022825"/>
    </source>
</evidence>
<dbReference type="PANTHER" id="PTHR43806">
    <property type="entry name" value="PEPTIDASE S8"/>
    <property type="match status" value="1"/>
</dbReference>
<dbReference type="CDD" id="cd02124">
    <property type="entry name" value="PA_PoS1_like"/>
    <property type="match status" value="1"/>
</dbReference>
<feature type="chain" id="PRO_5020998756" description="Minor extracellular protease vpr" evidence="9">
    <location>
        <begin position="25"/>
        <end position="917"/>
    </location>
</feature>
<dbReference type="GO" id="GO:0016020">
    <property type="term" value="C:membrane"/>
    <property type="evidence" value="ECO:0007669"/>
    <property type="project" value="InterPro"/>
</dbReference>
<dbReference type="SUPFAM" id="SSF52743">
    <property type="entry name" value="Subtilisin-like"/>
    <property type="match status" value="1"/>
</dbReference>
<feature type="active site" description="Charge relay system" evidence="6 7">
    <location>
        <position position="231"/>
    </location>
</feature>
<sequence length="917" mass="97810">MVVWSPLLSLVSLTLSVVLGTAVAQDPAQGAALPAPTPLVEDIPNAYIVEFADGYSIESLVADLRINAIDTVKRKDLKYKLFNGASFDIKGNTKEEVERAVERISGHSKVKKIWPVRKVMLPDDKVTSIGFGSAGPFNVLQNGALMKRQSETNNTYNLHMQTQVAKLHAEGFTGKGMKIALIDSGIDYTHPLLGGCFGKGCKVSFGYDLVGDDMSQPGKFPDDDPMDCAGHGTHVAGIVGANPSELGFVGVAPDAELGAYKALNCIGYSTNEMLISAFNMAYEAGADIISSSTGIEGGWADDAWSSAVSRIVDAGVPVVIAAGNSGEQGLWRPSSPSAGRGVTSVASVDNTEFTFLFLAGTYKLDDGEPAKFPWIANEPALGNLSLPLRLLTNTSGALLDACQPLAEGVTLSDNALYLVAETGTCRHQTQIDNMADKGAKNVMIYARTDRPVKQSYLQGPKANAGVTTQTQGKAWVNALQAGSNITVNTLEPVHSPGLAEHTPNTATGGYTSYWSSWGPDWELFATPNVAAPGGEIVSTYPLALGSYAVASGTSMACPFAAGALALIAQKRKVKDSGELRSLLASTSKQLVHHDGQRADPENRLHSVLQGGPGLLQVFDASEVKGLLSTAFISFNDTEHYKDVTFSLKNTGKREATYELGHRPAATVYALDNKTPGYPQTFPVELAPAAAVAELSFSKKVVRVPAGRSVSITVKAKPPTANVDLSRQPFYSGFITLNGTNGDALVLQYQGLAGPALRKAPIISQGVTDLGIPRSYVATTTNRFPFPISNDTVFHIPRPVIPPAANDGIGFPQARIAHGLGTRKMEFRVIPLERGGAVETEDWHGLKTLPTEIYGIPYDLMPRGSSWRTFVGLMADGTTAPEGKYKIAVAALRLFGEWNKEEDWDVVELEPSFTIRYT</sequence>
<evidence type="ECO:0000259" key="11">
    <source>
        <dbReference type="Pfam" id="PF06280"/>
    </source>
</evidence>
<dbReference type="InterPro" id="IPR034187">
    <property type="entry name" value="Peptidases_S8_5"/>
</dbReference>
<evidence type="ECO:0000256" key="9">
    <source>
        <dbReference type="SAM" id="SignalP"/>
    </source>
</evidence>
<feature type="active site" description="Charge relay system" evidence="6 7">
    <location>
        <position position="554"/>
    </location>
</feature>
<dbReference type="PROSITE" id="PS00137">
    <property type="entry name" value="SUBTILASE_HIS"/>
    <property type="match status" value="1"/>
</dbReference>
<dbReference type="PROSITE" id="PS00136">
    <property type="entry name" value="SUBTILASE_ASP"/>
    <property type="match status" value="1"/>
</dbReference>
<dbReference type="InterPro" id="IPR023828">
    <property type="entry name" value="Peptidase_S8_Ser-AS"/>
</dbReference>
<accession>A0A4P7NR50</accession>
<reference evidence="12 13" key="1">
    <citation type="journal article" date="2019" name="Mol. Biol. Evol.">
        <title>Blast fungal genomes show frequent chromosomal changes, gene gains and losses, and effector gene turnover.</title>
        <authorList>
            <person name="Gomez Luciano L.B."/>
            <person name="Jason Tsai I."/>
            <person name="Chuma I."/>
            <person name="Tosa Y."/>
            <person name="Chen Y.H."/>
            <person name="Li J.Y."/>
            <person name="Li M.Y."/>
            <person name="Jade Lu M.Y."/>
            <person name="Nakayashiki H."/>
            <person name="Li W.H."/>
        </authorList>
    </citation>
    <scope>NUCLEOTIDE SEQUENCE [LARGE SCALE GENOMIC DNA]</scope>
    <source>
        <strain evidence="12">MZ5-1-6</strain>
    </source>
</reference>
<dbReference type="PANTHER" id="PTHR43806:SF66">
    <property type="entry name" value="SERIN ENDOPEPTIDASE"/>
    <property type="match status" value="1"/>
</dbReference>
<keyword evidence="2 7" id="KW-0645">Protease</keyword>
<dbReference type="EMBL" id="CP034209">
    <property type="protein sequence ID" value="QBZ64901.1"/>
    <property type="molecule type" value="Genomic_DNA"/>
</dbReference>
<dbReference type="InterPro" id="IPR015500">
    <property type="entry name" value="Peptidase_S8_subtilisin-rel"/>
</dbReference>
<evidence type="ECO:0000313" key="13">
    <source>
        <dbReference type="Proteomes" id="UP000294847"/>
    </source>
</evidence>
<dbReference type="GO" id="GO:0006508">
    <property type="term" value="P:proteolysis"/>
    <property type="evidence" value="ECO:0007669"/>
    <property type="project" value="UniProtKB-KW"/>
</dbReference>
<proteinExistence type="inferred from homology"/>
<protein>
    <recommendedName>
        <fullName evidence="14">Minor extracellular protease vpr</fullName>
    </recommendedName>
</protein>